<evidence type="ECO:0000313" key="12">
    <source>
        <dbReference type="EMBL" id="SFM45616.1"/>
    </source>
</evidence>
<dbReference type="GO" id="GO:0005886">
    <property type="term" value="C:plasma membrane"/>
    <property type="evidence" value="ECO:0007669"/>
    <property type="project" value="UniProtKB-ARBA"/>
</dbReference>
<protein>
    <recommendedName>
        <fullName evidence="3">Cell division ATP-binding protein FtsE</fullName>
    </recommendedName>
</protein>
<name>A0A1I4R0X1_9HYPH</name>
<keyword evidence="6" id="KW-0547">Nucleotide-binding</keyword>
<dbReference type="InterPro" id="IPR027417">
    <property type="entry name" value="P-loop_NTPase"/>
</dbReference>
<dbReference type="SUPFAM" id="SSF55021">
    <property type="entry name" value="ACT-like"/>
    <property type="match status" value="1"/>
</dbReference>
<dbReference type="GO" id="GO:0005524">
    <property type="term" value="F:ATP binding"/>
    <property type="evidence" value="ECO:0007669"/>
    <property type="project" value="UniProtKB-KW"/>
</dbReference>
<dbReference type="SMART" id="SM00930">
    <property type="entry name" value="NIL"/>
    <property type="match status" value="1"/>
</dbReference>
<comment type="function">
    <text evidence="1">Part of the ABC transporter FtsEX involved in cellular division. Important for assembly or stability of the septal ring.</text>
</comment>
<dbReference type="InterPro" id="IPR017871">
    <property type="entry name" value="ABC_transporter-like_CS"/>
</dbReference>
<comment type="similarity">
    <text evidence="2">Belongs to the ABC transporter superfamily.</text>
</comment>
<dbReference type="InterPro" id="IPR003439">
    <property type="entry name" value="ABC_transporter-like_ATP-bd"/>
</dbReference>
<dbReference type="SMART" id="SM00382">
    <property type="entry name" value="AAA"/>
    <property type="match status" value="1"/>
</dbReference>
<dbReference type="InterPro" id="IPR041701">
    <property type="entry name" value="MetN_ABC"/>
</dbReference>
<dbReference type="AlphaFoldDB" id="A0A1I4R0X1"/>
<dbReference type="SUPFAM" id="SSF52540">
    <property type="entry name" value="P-loop containing nucleoside triphosphate hydrolases"/>
    <property type="match status" value="1"/>
</dbReference>
<sequence>MSHLPPSRNPADRPLIRFENVSKTYPARKGAAQVAALSGIDLAVPAGTILGVIGRSGAGKSTLIRLINGLERPSAGRVVVGDAEVSSLPERELRNVRAQVGMIFQHFNLLSSRNVADNVALPLELAGWKRAAIRARVAELLALVGLEAQAGRYPAELSGGQKQRVGIARALATEPDVLLSDEATSALDPETTRSILALLKRINRDLGLTIVLITHEMSVIRAVADEVAVIDHGAIVERGSVYDVFTRPQAEVTRSLLAGEVGLDLPAGLAERISSDPRSGGVPVLRLSLRGPQADTPILARLARETGIEAAILAGAVDEIGGRRFGSLAVGLSPGPDVTARTQAYLAALDIPADILGYLPPAQDIVPDSNTEIEPAVAREAARVA</sequence>
<keyword evidence="8" id="KW-1278">Translocase</keyword>
<evidence type="ECO:0000256" key="9">
    <source>
        <dbReference type="ARBA" id="ARBA00022970"/>
    </source>
</evidence>
<dbReference type="PROSITE" id="PS00211">
    <property type="entry name" value="ABC_TRANSPORTER_1"/>
    <property type="match status" value="1"/>
</dbReference>
<organism evidence="12 13">
    <name type="scientific">Methylobacterium pseudosasicola</name>
    <dbReference type="NCBI Taxonomy" id="582667"/>
    <lineage>
        <taxon>Bacteria</taxon>
        <taxon>Pseudomonadati</taxon>
        <taxon>Pseudomonadota</taxon>
        <taxon>Alphaproteobacteria</taxon>
        <taxon>Hyphomicrobiales</taxon>
        <taxon>Methylobacteriaceae</taxon>
        <taxon>Methylobacterium</taxon>
    </lineage>
</organism>
<dbReference type="Pfam" id="PF00005">
    <property type="entry name" value="ABC_tran"/>
    <property type="match status" value="1"/>
</dbReference>
<dbReference type="InterPro" id="IPR045865">
    <property type="entry name" value="ACT-like_dom_sf"/>
</dbReference>
<evidence type="ECO:0000256" key="8">
    <source>
        <dbReference type="ARBA" id="ARBA00022967"/>
    </source>
</evidence>
<dbReference type="FunFam" id="3.40.50.300:FF:000056">
    <property type="entry name" value="Cell division ATP-binding protein FtsE"/>
    <property type="match status" value="1"/>
</dbReference>
<dbReference type="PROSITE" id="PS50893">
    <property type="entry name" value="ABC_TRANSPORTER_2"/>
    <property type="match status" value="1"/>
</dbReference>
<accession>A0A1I4R0X1</accession>
<dbReference type="CDD" id="cd03258">
    <property type="entry name" value="ABC_MetN_methionine_transporter"/>
    <property type="match status" value="1"/>
</dbReference>
<feature type="domain" description="ABC transporter" evidence="11">
    <location>
        <begin position="16"/>
        <end position="257"/>
    </location>
</feature>
<keyword evidence="13" id="KW-1185">Reference proteome</keyword>
<evidence type="ECO:0000256" key="7">
    <source>
        <dbReference type="ARBA" id="ARBA00022840"/>
    </source>
</evidence>
<evidence type="ECO:0000256" key="4">
    <source>
        <dbReference type="ARBA" id="ARBA00022448"/>
    </source>
</evidence>
<evidence type="ECO:0000256" key="2">
    <source>
        <dbReference type="ARBA" id="ARBA00005417"/>
    </source>
</evidence>
<evidence type="ECO:0000256" key="3">
    <source>
        <dbReference type="ARBA" id="ARBA00020019"/>
    </source>
</evidence>
<evidence type="ECO:0000256" key="1">
    <source>
        <dbReference type="ARBA" id="ARBA00002579"/>
    </source>
</evidence>
<evidence type="ECO:0000256" key="10">
    <source>
        <dbReference type="ARBA" id="ARBA00023136"/>
    </source>
</evidence>
<dbReference type="Proteomes" id="UP000199048">
    <property type="component" value="Unassembled WGS sequence"/>
</dbReference>
<keyword evidence="7 12" id="KW-0067">ATP-binding</keyword>
<reference evidence="13" key="1">
    <citation type="submission" date="2016-10" db="EMBL/GenBank/DDBJ databases">
        <authorList>
            <person name="Varghese N."/>
            <person name="Submissions S."/>
        </authorList>
    </citation>
    <scope>NUCLEOTIDE SEQUENCE [LARGE SCALE GENOMIC DNA]</scope>
    <source>
        <strain evidence="13">BL36</strain>
    </source>
</reference>
<keyword evidence="5" id="KW-1003">Cell membrane</keyword>
<dbReference type="Pfam" id="PF09383">
    <property type="entry name" value="NIL"/>
    <property type="match status" value="1"/>
</dbReference>
<gene>
    <name evidence="12" type="ORF">SAMN05192568_103234</name>
</gene>
<dbReference type="Gene3D" id="3.40.50.300">
    <property type="entry name" value="P-loop containing nucleotide triphosphate hydrolases"/>
    <property type="match status" value="1"/>
</dbReference>
<keyword evidence="10" id="KW-0472">Membrane</keyword>
<dbReference type="InterPro" id="IPR018449">
    <property type="entry name" value="NIL_domain"/>
</dbReference>
<dbReference type="PANTHER" id="PTHR43166">
    <property type="entry name" value="AMINO ACID IMPORT ATP-BINDING PROTEIN"/>
    <property type="match status" value="1"/>
</dbReference>
<evidence type="ECO:0000256" key="6">
    <source>
        <dbReference type="ARBA" id="ARBA00022741"/>
    </source>
</evidence>
<dbReference type="Gene3D" id="3.30.70.260">
    <property type="match status" value="1"/>
</dbReference>
<dbReference type="PANTHER" id="PTHR43166:SF30">
    <property type="entry name" value="METHIONINE IMPORT ATP-BINDING PROTEIN METN"/>
    <property type="match status" value="1"/>
</dbReference>
<proteinExistence type="inferred from homology"/>
<dbReference type="RefSeq" id="WP_244537296.1">
    <property type="nucleotide sequence ID" value="NZ_FOTK01000032.1"/>
</dbReference>
<evidence type="ECO:0000313" key="13">
    <source>
        <dbReference type="Proteomes" id="UP000199048"/>
    </source>
</evidence>
<dbReference type="GO" id="GO:0016887">
    <property type="term" value="F:ATP hydrolysis activity"/>
    <property type="evidence" value="ECO:0007669"/>
    <property type="project" value="InterPro"/>
</dbReference>
<dbReference type="InterPro" id="IPR050086">
    <property type="entry name" value="MetN_ABC_transporter-like"/>
</dbReference>
<dbReference type="GO" id="GO:0006865">
    <property type="term" value="P:amino acid transport"/>
    <property type="evidence" value="ECO:0007669"/>
    <property type="project" value="UniProtKB-KW"/>
</dbReference>
<keyword evidence="4" id="KW-0813">Transport</keyword>
<dbReference type="EMBL" id="FOTK01000032">
    <property type="protein sequence ID" value="SFM45616.1"/>
    <property type="molecule type" value="Genomic_DNA"/>
</dbReference>
<evidence type="ECO:0000259" key="11">
    <source>
        <dbReference type="PROSITE" id="PS50893"/>
    </source>
</evidence>
<evidence type="ECO:0000256" key="5">
    <source>
        <dbReference type="ARBA" id="ARBA00022475"/>
    </source>
</evidence>
<dbReference type="STRING" id="582667.SAMN05192568_103234"/>
<dbReference type="InterPro" id="IPR003593">
    <property type="entry name" value="AAA+_ATPase"/>
</dbReference>
<keyword evidence="9" id="KW-0029">Amino-acid transport</keyword>